<reference evidence="2 3" key="1">
    <citation type="submission" date="2015-03" db="EMBL/GenBank/DDBJ databases">
        <title>Comparative analysis of the OM43 clade including a novel species from Red Sea uncovers genomic and metabolic diversity among marine methylotrophs.</title>
        <authorList>
            <person name="Jimenez-Infante F."/>
            <person name="Ngugi D.K."/>
            <person name="Vinu M."/>
            <person name="Alam I."/>
            <person name="Kamau A."/>
            <person name="Blom J."/>
            <person name="Bajic V.B."/>
            <person name="Stingl U."/>
        </authorList>
    </citation>
    <scope>NUCLEOTIDE SEQUENCE [LARGE SCALE GENOMIC DNA]</scope>
    <source>
        <strain evidence="2 3">MBRSH7</strain>
    </source>
</reference>
<accession>A0A0H4IZ71</accession>
<evidence type="ECO:0000313" key="3">
    <source>
        <dbReference type="Proteomes" id="UP000066549"/>
    </source>
</evidence>
<dbReference type="Proteomes" id="UP000066549">
    <property type="component" value="Chromosome"/>
</dbReference>
<name>A0A0H4IZ71_9PROT</name>
<keyword evidence="1" id="KW-0812">Transmembrane</keyword>
<keyword evidence="1" id="KW-0472">Membrane</keyword>
<gene>
    <name evidence="2" type="ORF">VI33_03405</name>
</gene>
<protein>
    <submittedName>
        <fullName evidence="2">Uncharacterized protein</fullName>
    </submittedName>
</protein>
<feature type="transmembrane region" description="Helical" evidence="1">
    <location>
        <begin position="31"/>
        <end position="52"/>
    </location>
</feature>
<dbReference type="AlphaFoldDB" id="A0A0H4IZ71"/>
<sequence>MEHNFWSRLGGFVLLISLGVCFWLGFKDQKWLWVIAILPSYLLGFYLYRIINGNHLKIEFFRKIYFVIIASIITLSIIYYIGLFFNIILDI</sequence>
<keyword evidence="1" id="KW-1133">Transmembrane helix</keyword>
<evidence type="ECO:0000313" key="2">
    <source>
        <dbReference type="EMBL" id="AKO65779.1"/>
    </source>
</evidence>
<feature type="transmembrane region" description="Helical" evidence="1">
    <location>
        <begin position="5"/>
        <end position="25"/>
    </location>
</feature>
<evidence type="ECO:0000256" key="1">
    <source>
        <dbReference type="SAM" id="Phobius"/>
    </source>
</evidence>
<dbReference type="EMBL" id="CP011002">
    <property type="protein sequence ID" value="AKO65779.1"/>
    <property type="molecule type" value="Genomic_DNA"/>
</dbReference>
<proteinExistence type="predicted"/>
<organism evidence="2 3">
    <name type="scientific">Methylophilales bacterium MBRS-H7</name>
    <dbReference type="NCBI Taxonomy" id="1623450"/>
    <lineage>
        <taxon>Bacteria</taxon>
        <taxon>Pseudomonadati</taxon>
        <taxon>Pseudomonadota</taxon>
        <taxon>Betaproteobacteria</taxon>
        <taxon>Nitrosomonadales</taxon>
        <taxon>OM43 clade</taxon>
    </lineage>
</organism>
<keyword evidence="3" id="KW-1185">Reference proteome</keyword>
<feature type="transmembrane region" description="Helical" evidence="1">
    <location>
        <begin position="64"/>
        <end position="89"/>
    </location>
</feature>